<dbReference type="Proteomes" id="UP000325313">
    <property type="component" value="Unassembled WGS sequence"/>
</dbReference>
<feature type="region of interest" description="Disordered" evidence="1">
    <location>
        <begin position="108"/>
        <end position="150"/>
    </location>
</feature>
<dbReference type="AlphaFoldDB" id="A0A5B0S5Y2"/>
<evidence type="ECO:0000256" key="1">
    <source>
        <dbReference type="SAM" id="MobiDB-lite"/>
    </source>
</evidence>
<evidence type="ECO:0000313" key="2">
    <source>
        <dbReference type="EMBL" id="KAA1133531.1"/>
    </source>
</evidence>
<name>A0A5B0S5Y2_PUCGR</name>
<sequence length="303" mass="32814">MAKGTERQRLIEYFRNGLRSTGILYKWTSAVGLIIIQNKESEDWARLQPPMIPAVYQRTIALDTSSVKDKSSDNDQCLVHQTSDPAGMFLPFSLHGRTVDPASHLIVAKRSKGSRKTDGPNGDHTRAINGRASITPPVTEANTGAPPTRATHVGNHSTSCTGLACNSRSLLACPVALTGACGSPRFPGSGLSMGAEAVSKYSRPTLPGAFYFPLPSAKVIFVHELRPKILGQQNTKKKEEERSVSSQPPRATHGRLPDLLGGCRESDPVDTRHLILSHSSLSKKNATIKQVKGHFTFVSDKEV</sequence>
<feature type="compositionally biased region" description="Basic and acidic residues" evidence="1">
    <location>
        <begin position="115"/>
        <end position="126"/>
    </location>
</feature>
<protein>
    <submittedName>
        <fullName evidence="2">Uncharacterized protein</fullName>
    </submittedName>
</protein>
<accession>A0A5B0S5Y2</accession>
<dbReference type="EMBL" id="VDEP01000071">
    <property type="protein sequence ID" value="KAA1133531.1"/>
    <property type="molecule type" value="Genomic_DNA"/>
</dbReference>
<feature type="region of interest" description="Disordered" evidence="1">
    <location>
        <begin position="231"/>
        <end position="263"/>
    </location>
</feature>
<reference evidence="2 3" key="1">
    <citation type="submission" date="2019-05" db="EMBL/GenBank/DDBJ databases">
        <title>Emergence of the Ug99 lineage of the wheat stem rust pathogen through somatic hybridization.</title>
        <authorList>
            <person name="Li F."/>
            <person name="Upadhyaya N.M."/>
            <person name="Sperschneider J."/>
            <person name="Matny O."/>
            <person name="Nguyen-Phuc H."/>
            <person name="Mago R."/>
            <person name="Raley C."/>
            <person name="Miller M.E."/>
            <person name="Silverstein K.A.T."/>
            <person name="Henningsen E."/>
            <person name="Hirsch C.D."/>
            <person name="Visser B."/>
            <person name="Pretorius Z.A."/>
            <person name="Steffenson B.J."/>
            <person name="Schwessinger B."/>
            <person name="Dodds P.N."/>
            <person name="Figueroa M."/>
        </authorList>
    </citation>
    <scope>NUCLEOTIDE SEQUENCE [LARGE SCALE GENOMIC DNA]</scope>
    <source>
        <strain evidence="2 3">Ug99</strain>
    </source>
</reference>
<proteinExistence type="predicted"/>
<organism evidence="2 3">
    <name type="scientific">Puccinia graminis f. sp. tritici</name>
    <dbReference type="NCBI Taxonomy" id="56615"/>
    <lineage>
        <taxon>Eukaryota</taxon>
        <taxon>Fungi</taxon>
        <taxon>Dikarya</taxon>
        <taxon>Basidiomycota</taxon>
        <taxon>Pucciniomycotina</taxon>
        <taxon>Pucciniomycetes</taxon>
        <taxon>Pucciniales</taxon>
        <taxon>Pucciniaceae</taxon>
        <taxon>Puccinia</taxon>
    </lineage>
</organism>
<comment type="caution">
    <text evidence="2">The sequence shown here is derived from an EMBL/GenBank/DDBJ whole genome shotgun (WGS) entry which is preliminary data.</text>
</comment>
<gene>
    <name evidence="2" type="ORF">PGTUg99_022154</name>
</gene>
<evidence type="ECO:0000313" key="3">
    <source>
        <dbReference type="Proteomes" id="UP000325313"/>
    </source>
</evidence>